<dbReference type="GO" id="GO:0008410">
    <property type="term" value="F:CoA-transferase activity"/>
    <property type="evidence" value="ECO:0007669"/>
    <property type="project" value="TreeGrafter"/>
</dbReference>
<dbReference type="EMBL" id="VTOU01000004">
    <property type="protein sequence ID" value="TZG24972.1"/>
    <property type="molecule type" value="Genomic_DNA"/>
</dbReference>
<dbReference type="InterPro" id="IPR044855">
    <property type="entry name" value="CoA-Trfase_III_dom3_sf"/>
</dbReference>
<dbReference type="PANTHER" id="PTHR48207">
    <property type="entry name" value="SUCCINATE--HYDROXYMETHYLGLUTARATE COA-TRANSFERASE"/>
    <property type="match status" value="1"/>
</dbReference>
<protein>
    <submittedName>
        <fullName evidence="3">CoA transferase</fullName>
    </submittedName>
</protein>
<comment type="caution">
    <text evidence="3">The sequence shown here is derived from an EMBL/GenBank/DDBJ whole genome shotgun (WGS) entry which is preliminary data.</text>
</comment>
<evidence type="ECO:0000256" key="2">
    <source>
        <dbReference type="SAM" id="MobiDB-lite"/>
    </source>
</evidence>
<accession>A0A5D9C106</accession>
<evidence type="ECO:0000313" key="4">
    <source>
        <dbReference type="Proteomes" id="UP000322077"/>
    </source>
</evidence>
<name>A0A5D9C106_9SPHN</name>
<sequence length="422" mass="44622">MAGFALEGVKVLDLSRVLAGPWCTQILADFGADVLKIEAPGAGDDTRSWGPPYLTGPDDMPGEKGESGYYLSANRNKRSVAVNLADPRGADLIRRLAAEADIVVENFKLGGLRKYGLDYASLSAINPRLVYTSITGFGQTGPYADRAGYDFVAQAMGGLMSITGEKDGPPLKVGVAMADLSTGMYAATSTLLALRHAERTGEGQHVDVSLLDTQIAMLANQALTYLVGGYSPGRLGNAHPTVVPYRLFPTSDGEIVIAVGNNGQFRQLVAVLGAPEMANDPRYAGNGERVINRDTLEATLDDLTRTWVSTDLTAALLAKGVPAGPVNSVGDILTDEFAEARGTVHHFDRADGAKVPSVAYPGKLSATPMTFRRSPPRVGEHSRSALAEWLGLSTTELDALADAGVIADRADLLAREEQGEHA</sequence>
<feature type="region of interest" description="Disordered" evidence="2">
    <location>
        <begin position="46"/>
        <end position="66"/>
    </location>
</feature>
<dbReference type="InterPro" id="IPR003673">
    <property type="entry name" value="CoA-Trfase_fam_III"/>
</dbReference>
<dbReference type="InterPro" id="IPR050483">
    <property type="entry name" value="CoA-transferase_III_domain"/>
</dbReference>
<dbReference type="Proteomes" id="UP000322077">
    <property type="component" value="Unassembled WGS sequence"/>
</dbReference>
<dbReference type="Gene3D" id="3.30.1540.10">
    <property type="entry name" value="formyl-coa transferase, domain 3"/>
    <property type="match status" value="1"/>
</dbReference>
<evidence type="ECO:0000256" key="1">
    <source>
        <dbReference type="ARBA" id="ARBA00022679"/>
    </source>
</evidence>
<keyword evidence="4" id="KW-1185">Reference proteome</keyword>
<dbReference type="InterPro" id="IPR023606">
    <property type="entry name" value="CoA-Trfase_III_dom_1_sf"/>
</dbReference>
<dbReference type="SUPFAM" id="SSF89796">
    <property type="entry name" value="CoA-transferase family III (CaiB/BaiF)"/>
    <property type="match status" value="1"/>
</dbReference>
<dbReference type="PANTHER" id="PTHR48207:SF3">
    <property type="entry name" value="SUCCINATE--HYDROXYMETHYLGLUTARATE COA-TRANSFERASE"/>
    <property type="match status" value="1"/>
</dbReference>
<dbReference type="Gene3D" id="3.40.50.10540">
    <property type="entry name" value="Crotonobetainyl-coa:carnitine coa-transferase, domain 1"/>
    <property type="match status" value="1"/>
</dbReference>
<keyword evidence="1 3" id="KW-0808">Transferase</keyword>
<dbReference type="Pfam" id="PF02515">
    <property type="entry name" value="CoA_transf_3"/>
    <property type="match status" value="1"/>
</dbReference>
<gene>
    <name evidence="3" type="ORF">FYJ91_17025</name>
</gene>
<dbReference type="AlphaFoldDB" id="A0A5D9C106"/>
<organism evidence="3 4">
    <name type="scientific">Sphingomonas montanisoli</name>
    <dbReference type="NCBI Taxonomy" id="2606412"/>
    <lineage>
        <taxon>Bacteria</taxon>
        <taxon>Pseudomonadati</taxon>
        <taxon>Pseudomonadota</taxon>
        <taxon>Alphaproteobacteria</taxon>
        <taxon>Sphingomonadales</taxon>
        <taxon>Sphingomonadaceae</taxon>
        <taxon>Sphingomonas</taxon>
    </lineage>
</organism>
<proteinExistence type="predicted"/>
<reference evidence="3 4" key="1">
    <citation type="submission" date="2019-08" db="EMBL/GenBank/DDBJ databases">
        <authorList>
            <person name="Wang G."/>
            <person name="Xu Z."/>
        </authorList>
    </citation>
    <scope>NUCLEOTIDE SEQUENCE [LARGE SCALE GENOMIC DNA]</scope>
    <source>
        <strain evidence="3 4">ZX</strain>
    </source>
</reference>
<dbReference type="RefSeq" id="WP_149523513.1">
    <property type="nucleotide sequence ID" value="NZ_VTOU01000004.1"/>
</dbReference>
<evidence type="ECO:0000313" key="3">
    <source>
        <dbReference type="EMBL" id="TZG24972.1"/>
    </source>
</evidence>